<feature type="region of interest" description="Disordered" evidence="1">
    <location>
        <begin position="581"/>
        <end position="602"/>
    </location>
</feature>
<dbReference type="EMBL" id="CDMY01000448">
    <property type="protein sequence ID" value="CEM13903.1"/>
    <property type="molecule type" value="Genomic_DNA"/>
</dbReference>
<evidence type="ECO:0000313" key="4">
    <source>
        <dbReference type="Proteomes" id="UP000041254"/>
    </source>
</evidence>
<dbReference type="GO" id="GO:0035770">
    <property type="term" value="C:ribonucleoprotein granule"/>
    <property type="evidence" value="ECO:0007669"/>
    <property type="project" value="TreeGrafter"/>
</dbReference>
<protein>
    <recommendedName>
        <fullName evidence="2">RNA-editing substrate-binding complex 6 protein domain-containing protein</fullName>
    </recommendedName>
</protein>
<dbReference type="GO" id="GO:0005759">
    <property type="term" value="C:mitochondrial matrix"/>
    <property type="evidence" value="ECO:0007669"/>
    <property type="project" value="TreeGrafter"/>
</dbReference>
<organism evidence="3 4">
    <name type="scientific">Vitrella brassicaformis (strain CCMP3155)</name>
    <dbReference type="NCBI Taxonomy" id="1169540"/>
    <lineage>
        <taxon>Eukaryota</taxon>
        <taxon>Sar</taxon>
        <taxon>Alveolata</taxon>
        <taxon>Colpodellida</taxon>
        <taxon>Vitrellaceae</taxon>
        <taxon>Vitrella</taxon>
    </lineage>
</organism>
<accession>A0A0G4FJN5</accession>
<evidence type="ECO:0000259" key="2">
    <source>
        <dbReference type="Pfam" id="PF26188"/>
    </source>
</evidence>
<dbReference type="GO" id="GO:0003723">
    <property type="term" value="F:RNA binding"/>
    <property type="evidence" value="ECO:0007669"/>
    <property type="project" value="TreeGrafter"/>
</dbReference>
<dbReference type="OrthoDB" id="385235at2759"/>
<dbReference type="PANTHER" id="PTHR21228:SF40">
    <property type="entry name" value="LD45607P"/>
    <property type="match status" value="1"/>
</dbReference>
<sequence>MLRRISQRLISEPQPSPAVLRECADQLVRALPSENHKQVDFYWSVSMFCNKFAGYAFTDPPFWQQLGDVLIGVLTQTQQQQRQQHHKQQEASGSSSAVEIRWLALILNSYARVDFRHERLMEVAASVLLQRTAPSFEGTDVSQLCNAFARLSPPLTSPHAPKYLRQLCDGLAVAAMRHVAELSAQGIANIVNAYARLEAFHHDLFVALETAAMDKLDSFGPQEMANALNGYAKFADSRPEVKSPRLFDAFGDRIAARLREFKPPELVMVVNAYAKVGFHRRRLFDRLDERLPEVVGHLNGRELSILANGYARFWRRCDALFDQISVRLLSADHSQQADILRPSVCSGMNLALLLHSYGRLAVRHQGVISVLVTHIDRRLYELDSRNLAHVLVSLAKLDWRCPEAMKSRLVAAVEGQLGVCKKSHHHQPQQHQQRQGHEGMVDLGMVSVTHALLHPYYYDPGLVAVLLEELHRRRAMSASFVHQMYVCLSLVTHSPPSTTPAASTLSALTSLLDRVEAAHQRNPDCFALRPSSLQDAVQEAIPRWCGGFVQEGIAGPYVLDLVGPPLSLLERGLVEHCSTAEGDGVTGWEQKRGTERGGGELPQWAAAEEGQAVM</sequence>
<dbReference type="GO" id="GO:0000963">
    <property type="term" value="P:mitochondrial RNA processing"/>
    <property type="evidence" value="ECO:0007669"/>
    <property type="project" value="TreeGrafter"/>
</dbReference>
<dbReference type="Proteomes" id="UP000041254">
    <property type="component" value="Unassembled WGS sequence"/>
</dbReference>
<feature type="compositionally biased region" description="Basic and acidic residues" evidence="1">
    <location>
        <begin position="589"/>
        <end position="598"/>
    </location>
</feature>
<feature type="domain" description="RNA-editing substrate-binding complex 6 protein" evidence="2">
    <location>
        <begin position="170"/>
        <end position="327"/>
    </location>
</feature>
<dbReference type="OMA" id="DNVHMND"/>
<keyword evidence="4" id="KW-1185">Reference proteome</keyword>
<name>A0A0G4FJN5_VITBC</name>
<evidence type="ECO:0000256" key="1">
    <source>
        <dbReference type="SAM" id="MobiDB-lite"/>
    </source>
</evidence>
<dbReference type="FunCoup" id="A0A0G4FJN5">
    <property type="interactions" value="12"/>
</dbReference>
<dbReference type="InParanoid" id="A0A0G4FJN5"/>
<dbReference type="InterPro" id="IPR050870">
    <property type="entry name" value="FAST_kinase"/>
</dbReference>
<dbReference type="VEuPathDB" id="CryptoDB:Vbra_554"/>
<proteinExistence type="predicted"/>
<dbReference type="PANTHER" id="PTHR21228">
    <property type="entry name" value="FAST LEU-RICH DOMAIN-CONTAINING"/>
    <property type="match status" value="1"/>
</dbReference>
<dbReference type="Pfam" id="PF26188">
    <property type="entry name" value="RESC6"/>
    <property type="match status" value="1"/>
</dbReference>
<gene>
    <name evidence="3" type="ORF">Vbra_554</name>
</gene>
<dbReference type="AlphaFoldDB" id="A0A0G4FJN5"/>
<dbReference type="InterPro" id="IPR058917">
    <property type="entry name" value="RESC6_dom"/>
</dbReference>
<dbReference type="PhylomeDB" id="A0A0G4FJN5"/>
<reference evidence="3 4" key="1">
    <citation type="submission" date="2014-11" db="EMBL/GenBank/DDBJ databases">
        <authorList>
            <person name="Zhu J."/>
            <person name="Qi W."/>
            <person name="Song R."/>
        </authorList>
    </citation>
    <scope>NUCLEOTIDE SEQUENCE [LARGE SCALE GENOMIC DNA]</scope>
</reference>
<dbReference type="GO" id="GO:0044528">
    <property type="term" value="P:regulation of mitochondrial mRNA stability"/>
    <property type="evidence" value="ECO:0007669"/>
    <property type="project" value="TreeGrafter"/>
</dbReference>
<evidence type="ECO:0000313" key="3">
    <source>
        <dbReference type="EMBL" id="CEM13903.1"/>
    </source>
</evidence>